<keyword evidence="2" id="KW-1185">Reference proteome</keyword>
<comment type="caution">
    <text evidence="1">The sequence shown here is derived from an EMBL/GenBank/DDBJ whole genome shotgun (WGS) entry which is preliminary data.</text>
</comment>
<dbReference type="Proteomes" id="UP000324222">
    <property type="component" value="Unassembled WGS sequence"/>
</dbReference>
<name>A0A5B7EQ60_PORTR</name>
<protein>
    <submittedName>
        <fullName evidence="1">Uncharacterized protein</fullName>
    </submittedName>
</protein>
<dbReference type="AlphaFoldDB" id="A0A5B7EQ60"/>
<evidence type="ECO:0000313" key="2">
    <source>
        <dbReference type="Proteomes" id="UP000324222"/>
    </source>
</evidence>
<evidence type="ECO:0000313" key="1">
    <source>
        <dbReference type="EMBL" id="MPC35269.1"/>
    </source>
</evidence>
<dbReference type="EMBL" id="VSRR010003235">
    <property type="protein sequence ID" value="MPC35269.1"/>
    <property type="molecule type" value="Genomic_DNA"/>
</dbReference>
<organism evidence="1 2">
    <name type="scientific">Portunus trituberculatus</name>
    <name type="common">Swimming crab</name>
    <name type="synonym">Neptunus trituberculatus</name>
    <dbReference type="NCBI Taxonomy" id="210409"/>
    <lineage>
        <taxon>Eukaryota</taxon>
        <taxon>Metazoa</taxon>
        <taxon>Ecdysozoa</taxon>
        <taxon>Arthropoda</taxon>
        <taxon>Crustacea</taxon>
        <taxon>Multicrustacea</taxon>
        <taxon>Malacostraca</taxon>
        <taxon>Eumalacostraca</taxon>
        <taxon>Eucarida</taxon>
        <taxon>Decapoda</taxon>
        <taxon>Pleocyemata</taxon>
        <taxon>Brachyura</taxon>
        <taxon>Eubrachyura</taxon>
        <taxon>Portunoidea</taxon>
        <taxon>Portunidae</taxon>
        <taxon>Portuninae</taxon>
        <taxon>Portunus</taxon>
    </lineage>
</organism>
<reference evidence="1 2" key="1">
    <citation type="submission" date="2019-05" db="EMBL/GenBank/DDBJ databases">
        <title>Another draft genome of Portunus trituberculatus and its Hox gene families provides insights of decapod evolution.</title>
        <authorList>
            <person name="Jeong J.-H."/>
            <person name="Song I."/>
            <person name="Kim S."/>
            <person name="Choi T."/>
            <person name="Kim D."/>
            <person name="Ryu S."/>
            <person name="Kim W."/>
        </authorList>
    </citation>
    <scope>NUCLEOTIDE SEQUENCE [LARGE SCALE GENOMIC DNA]</scope>
    <source>
        <tissue evidence="1">Muscle</tissue>
    </source>
</reference>
<proteinExistence type="predicted"/>
<sequence>METFFTKDAGQKPDTFNTWDPSVQSDAVGIYSSPIAADEELSSQPASAVANVTPSIVAAVKMLTAKSALFSWTACPTSDRIQCETTFTLVYYS</sequence>
<gene>
    <name evidence="1" type="ORF">E2C01_028690</name>
</gene>
<accession>A0A5B7EQ60</accession>